<dbReference type="CDD" id="cd04301">
    <property type="entry name" value="NAT_SF"/>
    <property type="match status" value="1"/>
</dbReference>
<dbReference type="Gene3D" id="3.30.70.100">
    <property type="match status" value="1"/>
</dbReference>
<feature type="domain" description="N-acetyltransferase" evidence="1">
    <location>
        <begin position="117"/>
        <end position="252"/>
    </location>
</feature>
<dbReference type="EMBL" id="FMVT01000004">
    <property type="protein sequence ID" value="SCY38830.1"/>
    <property type="molecule type" value="Genomic_DNA"/>
</dbReference>
<dbReference type="RefSeq" id="WP_090741739.1">
    <property type="nucleotide sequence ID" value="NZ_FMVT01000004.1"/>
</dbReference>
<dbReference type="InterPro" id="IPR000182">
    <property type="entry name" value="GNAT_dom"/>
</dbReference>
<keyword evidence="3" id="KW-1185">Reference proteome</keyword>
<gene>
    <name evidence="2" type="ORF">SAMN05660710_01422</name>
</gene>
<sequence length="266" mass="27566">MDCTCGHHHAPAADTGGAEIPLTRPLVALHGRLICRDAAQMMLALDLLPEHARLSRAEPGCLRFEIAQDDDPLVWTLDEVFADKAAFAAHQDRARASEWGLRSTDLGRDFHRHALLPRLRPEAAGDTAGIDALLSAAFGGGDEAALVRALRAAGDLTHSLVAHAGGVPVGHVALSPLAAKRPALALAPLAVHPALQGRGIGTALVRAALEAAGDRPVVVLGEPAFYARFGFAPADLASPYAGAHLMIRGNLPAGSGIAHAPAFATL</sequence>
<dbReference type="STRING" id="336292.SAMN05660710_01422"/>
<reference evidence="2 3" key="1">
    <citation type="submission" date="2016-10" db="EMBL/GenBank/DDBJ databases">
        <authorList>
            <person name="de Groot N.N."/>
        </authorList>
    </citation>
    <scope>NUCLEOTIDE SEQUENCE [LARGE SCALE GENOMIC DNA]</scope>
    <source>
        <strain evidence="2 3">CGMCC 1.8925</strain>
    </source>
</reference>
<accession>A0A1G5FJ01</accession>
<dbReference type="Pfam" id="PF00583">
    <property type="entry name" value="Acetyltransf_1"/>
    <property type="match status" value="1"/>
</dbReference>
<dbReference type="Pfam" id="PF03992">
    <property type="entry name" value="ABM"/>
    <property type="match status" value="1"/>
</dbReference>
<dbReference type="InterPro" id="IPR016181">
    <property type="entry name" value="Acyl_CoA_acyltransferase"/>
</dbReference>
<dbReference type="InterPro" id="IPR011008">
    <property type="entry name" value="Dimeric_a/b-barrel"/>
</dbReference>
<proteinExistence type="predicted"/>
<dbReference type="GO" id="GO:0016747">
    <property type="term" value="F:acyltransferase activity, transferring groups other than amino-acyl groups"/>
    <property type="evidence" value="ECO:0007669"/>
    <property type="project" value="InterPro"/>
</dbReference>
<dbReference type="OrthoDB" id="9797178at2"/>
<evidence type="ECO:0000313" key="3">
    <source>
        <dbReference type="Proteomes" id="UP000199502"/>
    </source>
</evidence>
<dbReference type="InterPro" id="IPR007138">
    <property type="entry name" value="ABM_dom"/>
</dbReference>
<protein>
    <submittedName>
        <fullName evidence="2">Putative acetyltransferase</fullName>
    </submittedName>
</protein>
<dbReference type="PROSITE" id="PS51186">
    <property type="entry name" value="GNAT"/>
    <property type="match status" value="1"/>
</dbReference>
<name>A0A1G5FJ01_9RHOB</name>
<keyword evidence="2" id="KW-0808">Transferase</keyword>
<dbReference type="Gene3D" id="3.40.630.30">
    <property type="match status" value="1"/>
</dbReference>
<dbReference type="AlphaFoldDB" id="A0A1G5FJ01"/>
<evidence type="ECO:0000259" key="1">
    <source>
        <dbReference type="PROSITE" id="PS51186"/>
    </source>
</evidence>
<evidence type="ECO:0000313" key="2">
    <source>
        <dbReference type="EMBL" id="SCY38830.1"/>
    </source>
</evidence>
<dbReference type="SUPFAM" id="SSF55729">
    <property type="entry name" value="Acyl-CoA N-acyltransferases (Nat)"/>
    <property type="match status" value="1"/>
</dbReference>
<dbReference type="SUPFAM" id="SSF54909">
    <property type="entry name" value="Dimeric alpha+beta barrel"/>
    <property type="match status" value="1"/>
</dbReference>
<organism evidence="2 3">
    <name type="scientific">Paracoccus tibetensis</name>
    <dbReference type="NCBI Taxonomy" id="336292"/>
    <lineage>
        <taxon>Bacteria</taxon>
        <taxon>Pseudomonadati</taxon>
        <taxon>Pseudomonadota</taxon>
        <taxon>Alphaproteobacteria</taxon>
        <taxon>Rhodobacterales</taxon>
        <taxon>Paracoccaceae</taxon>
        <taxon>Paracoccus</taxon>
    </lineage>
</organism>
<dbReference type="Proteomes" id="UP000199502">
    <property type="component" value="Unassembled WGS sequence"/>
</dbReference>